<evidence type="ECO:0000313" key="3">
    <source>
        <dbReference type="Proteomes" id="UP000477722"/>
    </source>
</evidence>
<feature type="transmembrane region" description="Helical" evidence="1">
    <location>
        <begin position="133"/>
        <end position="166"/>
    </location>
</feature>
<name>A0A6G4WXE8_9ACTN</name>
<dbReference type="RefSeq" id="WP_165298982.1">
    <property type="nucleotide sequence ID" value="NZ_JAAKZZ010000107.1"/>
</dbReference>
<evidence type="ECO:0000256" key="1">
    <source>
        <dbReference type="SAM" id="Phobius"/>
    </source>
</evidence>
<evidence type="ECO:0000313" key="2">
    <source>
        <dbReference type="EMBL" id="NGO69287.1"/>
    </source>
</evidence>
<keyword evidence="3" id="KW-1185">Reference proteome</keyword>
<accession>A0A6G4WXE8</accession>
<gene>
    <name evidence="2" type="ORF">G5C65_13155</name>
</gene>
<dbReference type="AlphaFoldDB" id="A0A6G4WXE8"/>
<evidence type="ECO:0008006" key="4">
    <source>
        <dbReference type="Google" id="ProtNLM"/>
    </source>
</evidence>
<keyword evidence="1" id="KW-1133">Transmembrane helix</keyword>
<protein>
    <recommendedName>
        <fullName evidence="4">Large membrane protein</fullName>
    </recommendedName>
</protein>
<dbReference type="Proteomes" id="UP000477722">
    <property type="component" value="Unassembled WGS sequence"/>
</dbReference>
<proteinExistence type="predicted"/>
<organism evidence="2 3">
    <name type="scientific">Streptomyces boncukensis</name>
    <dbReference type="NCBI Taxonomy" id="2711219"/>
    <lineage>
        <taxon>Bacteria</taxon>
        <taxon>Bacillati</taxon>
        <taxon>Actinomycetota</taxon>
        <taxon>Actinomycetes</taxon>
        <taxon>Kitasatosporales</taxon>
        <taxon>Streptomycetaceae</taxon>
        <taxon>Streptomyces</taxon>
    </lineage>
</organism>
<reference evidence="2 3" key="1">
    <citation type="submission" date="2020-02" db="EMBL/GenBank/DDBJ databases">
        <title>Whole-genome analyses of novel actinobacteria.</title>
        <authorList>
            <person name="Sahin N."/>
            <person name="Tatar D."/>
        </authorList>
    </citation>
    <scope>NUCLEOTIDE SEQUENCE [LARGE SCALE GENOMIC DNA]</scope>
    <source>
        <strain evidence="2 3">SB3404</strain>
    </source>
</reference>
<keyword evidence="1" id="KW-0472">Membrane</keyword>
<sequence>MTDPTRLLCAAAYLRPNRAAEFADKLKAWRRKKAKELGDKFTPKSMRERRLERLTKREAAKEKSALERLEKLDEDEPTERKQPRVLVGHEYVRWVRRRVADQGRPVPSHGFDLETVLTTCAQAEQLLWLRRTLMVMACALSALLLLTPIAYLAPLAVVLGLCAAFFTDRLLAQRRLHALIRADKAKVWHAAVPRRFRDTVDRIRDAVHGEVVPYRNQVRSTGSKYHFVGAGKVWYETQIGFDVVAAKPSEGSDAGSEDGDGHSKVLPGAKELLTGAMPEGEVIQFTPDDLHAHVTQELQRAVDPRPDFHPESRQEVFGVAALAAERWDSLTPERWAGLVTLAREGALAAGAQHAPTVARRFLCARTTSWDDELIASVFVGFSYENHYLRVVVRPHVVNPLHPEIRAAERTAMSRGWKWRRRMAYLAVVDTAWFVARLFKRGKESERNPAGDPGKGPVSLREIYSTRYMDDMLQYDDARRYIEMMQGRVLSAVEGFLEEHNVDTGAYREQMTVVLNNGVINTGEMSNVQNQPGAVGSRQAAVGGT</sequence>
<keyword evidence="1" id="KW-0812">Transmembrane</keyword>
<dbReference type="EMBL" id="JAAKZZ010000107">
    <property type="protein sequence ID" value="NGO69287.1"/>
    <property type="molecule type" value="Genomic_DNA"/>
</dbReference>
<comment type="caution">
    <text evidence="2">The sequence shown here is derived from an EMBL/GenBank/DDBJ whole genome shotgun (WGS) entry which is preliminary data.</text>
</comment>